<dbReference type="AlphaFoldDB" id="A0A081NGK9"/>
<reference evidence="1 2" key="1">
    <citation type="submission" date="2014-06" db="EMBL/GenBank/DDBJ databases">
        <title>Whole Genome Sequences of Three Symbiotic Endozoicomonas Bacteria.</title>
        <authorList>
            <person name="Neave M.J."/>
            <person name="Apprill A."/>
            <person name="Voolstra C.R."/>
        </authorList>
    </citation>
    <scope>NUCLEOTIDE SEQUENCE [LARGE SCALE GENOMIC DNA]</scope>
    <source>
        <strain evidence="1 2">DSM 25634</strain>
    </source>
</reference>
<proteinExistence type="predicted"/>
<dbReference type="OrthoDB" id="9833853at2"/>
<keyword evidence="2" id="KW-1185">Reference proteome</keyword>
<organism evidence="1 2">
    <name type="scientific">Endozoicomonas numazuensis</name>
    <dbReference type="NCBI Taxonomy" id="1137799"/>
    <lineage>
        <taxon>Bacteria</taxon>
        <taxon>Pseudomonadati</taxon>
        <taxon>Pseudomonadota</taxon>
        <taxon>Gammaproteobacteria</taxon>
        <taxon>Oceanospirillales</taxon>
        <taxon>Endozoicomonadaceae</taxon>
        <taxon>Endozoicomonas</taxon>
    </lineage>
</organism>
<comment type="caution">
    <text evidence="1">The sequence shown here is derived from an EMBL/GenBank/DDBJ whole genome shotgun (WGS) entry which is preliminary data.</text>
</comment>
<protein>
    <submittedName>
        <fullName evidence="1">Uncharacterized protein</fullName>
    </submittedName>
</protein>
<dbReference type="RefSeq" id="WP_034837999.1">
    <property type="nucleotide sequence ID" value="NZ_JOKH01000003.1"/>
</dbReference>
<dbReference type="Proteomes" id="UP000028073">
    <property type="component" value="Unassembled WGS sequence"/>
</dbReference>
<gene>
    <name evidence="1" type="ORF">GZ78_17775</name>
</gene>
<evidence type="ECO:0000313" key="1">
    <source>
        <dbReference type="EMBL" id="KEQ17582.1"/>
    </source>
</evidence>
<dbReference type="EMBL" id="JOKH01000003">
    <property type="protein sequence ID" value="KEQ17582.1"/>
    <property type="molecule type" value="Genomic_DNA"/>
</dbReference>
<accession>A0A081NGK9</accession>
<evidence type="ECO:0000313" key="2">
    <source>
        <dbReference type="Proteomes" id="UP000028073"/>
    </source>
</evidence>
<sequence length="201" mass="22980">MMSVAKIAFLSLFFIVPYLKAEEKTAWYWQSFDPENSLDSSRDVIDDFSSLVCRTRVEDGSWLAGMLNKDGSQCITLEDGSGHDHFQLPMGEGFKGFEWQSQTPTYPVNAMRASSEPNNTQLYELNHQTQVWCQFQVNSLLIPGVLLKVEQAILCQGLNQQSSEHYQIATYQHKAEWPELIPYMVMISSAGFVIFMAKYIR</sequence>
<name>A0A081NGK9_9GAMM</name>